<keyword evidence="14" id="KW-1133">Transmembrane helix</keyword>
<evidence type="ECO:0000256" key="19">
    <source>
        <dbReference type="ARBA" id="ARBA00024663"/>
    </source>
</evidence>
<keyword evidence="13" id="KW-0735">Signal-anchor</keyword>
<keyword evidence="9" id="KW-0812">Transmembrane</keyword>
<evidence type="ECO:0000256" key="2">
    <source>
        <dbReference type="ARBA" id="ARBA00004270"/>
    </source>
</evidence>
<dbReference type="GO" id="GO:0034496">
    <property type="term" value="P:multivesicular body membrane disassembly"/>
    <property type="evidence" value="ECO:0007669"/>
    <property type="project" value="TreeGrafter"/>
</dbReference>
<dbReference type="EMBL" id="SWFT01000130">
    <property type="protein sequence ID" value="KAA8899095.1"/>
    <property type="molecule type" value="Genomic_DNA"/>
</dbReference>
<dbReference type="Proteomes" id="UP000449547">
    <property type="component" value="Unassembled WGS sequence"/>
</dbReference>
<keyword evidence="17" id="KW-0472">Membrane</keyword>
<evidence type="ECO:0000256" key="18">
    <source>
        <dbReference type="ARBA" id="ARBA00023180"/>
    </source>
</evidence>
<keyword evidence="12" id="KW-0442">Lipid degradation</keyword>
<comment type="catalytic activity">
    <reaction evidence="1">
        <text>a triacylglycerol + H2O = a diacylglycerol + a fatty acid + H(+)</text>
        <dbReference type="Rhea" id="RHEA:12044"/>
        <dbReference type="ChEBI" id="CHEBI:15377"/>
        <dbReference type="ChEBI" id="CHEBI:15378"/>
        <dbReference type="ChEBI" id="CHEBI:17855"/>
        <dbReference type="ChEBI" id="CHEBI:18035"/>
        <dbReference type="ChEBI" id="CHEBI:28868"/>
        <dbReference type="EC" id="3.1.1.3"/>
    </reaction>
</comment>
<reference evidence="23 24" key="1">
    <citation type="submission" date="2019-07" db="EMBL/GenBank/DDBJ databases">
        <title>Genome assembly of two rare yeast pathogens: Diutina rugosa and Trichomonascus ciferrii.</title>
        <authorList>
            <person name="Mixao V."/>
            <person name="Saus E."/>
            <person name="Hansen A."/>
            <person name="Lass-Flor C."/>
            <person name="Gabaldon T."/>
        </authorList>
    </citation>
    <scope>NUCLEOTIDE SEQUENCE [LARGE SCALE GENOMIC DNA]</scope>
    <source>
        <strain evidence="23 24">CBS 613</strain>
    </source>
</reference>
<dbReference type="OMA" id="TYHFGHT"/>
<dbReference type="Pfam" id="PF01764">
    <property type="entry name" value="Lipase_3"/>
    <property type="match status" value="1"/>
</dbReference>
<dbReference type="RefSeq" id="XP_034010772.1">
    <property type="nucleotide sequence ID" value="XM_034157353.1"/>
</dbReference>
<keyword evidence="15" id="KW-0072">Autophagy</keyword>
<evidence type="ECO:0000256" key="21">
    <source>
        <dbReference type="SAM" id="MobiDB-lite"/>
    </source>
</evidence>
<dbReference type="GO" id="GO:0004806">
    <property type="term" value="F:triacylglycerol lipase activity"/>
    <property type="evidence" value="ECO:0007669"/>
    <property type="project" value="UniProtKB-EC"/>
</dbReference>
<evidence type="ECO:0000256" key="9">
    <source>
        <dbReference type="ARBA" id="ARBA00022692"/>
    </source>
</evidence>
<evidence type="ECO:0000256" key="20">
    <source>
        <dbReference type="ARBA" id="ARBA00029828"/>
    </source>
</evidence>
<dbReference type="GO" id="GO:0046461">
    <property type="term" value="P:neutral lipid catabolic process"/>
    <property type="evidence" value="ECO:0007669"/>
    <property type="project" value="TreeGrafter"/>
</dbReference>
<keyword evidence="11" id="KW-0378">Hydrolase</keyword>
<evidence type="ECO:0000256" key="6">
    <source>
        <dbReference type="ARBA" id="ARBA00013279"/>
    </source>
</evidence>
<keyword evidence="10" id="KW-0967">Endosome</keyword>
<comment type="subunit">
    <text evidence="5">Binds to both phosphatidylinositol (PI) and phosphatidylinositol 3,5-bisphosphate (PIP2).</text>
</comment>
<evidence type="ECO:0000313" key="23">
    <source>
        <dbReference type="EMBL" id="KAA8899095.1"/>
    </source>
</evidence>
<evidence type="ECO:0000256" key="5">
    <source>
        <dbReference type="ARBA" id="ARBA00011137"/>
    </source>
</evidence>
<dbReference type="InterPro" id="IPR002921">
    <property type="entry name" value="Fungal_lipase-type"/>
</dbReference>
<dbReference type="OrthoDB" id="58570at2759"/>
<evidence type="ECO:0000256" key="14">
    <source>
        <dbReference type="ARBA" id="ARBA00022989"/>
    </source>
</evidence>
<feature type="domain" description="Fungal lipase-type" evidence="22">
    <location>
        <begin position="334"/>
        <end position="366"/>
    </location>
</feature>
<sequence>MMAIPRLASFIVALVVTLGITWTILHRQANPVFTALHVASEASPQPVDSATTSPTSLSFQIRHVLHAPANPKSKVKRLDITEQYKQQHAEAFFTEQTELLAQQRVFGVDADISLEQAYHEYDWPQAYAEHNPMTMTIPMKRQESPNRARQLQRRHEPGFIDSYLAYARTNPKRARQIELEWVENDVVVPDITDRDTVIGMALIASNAYVRFPKPDDKKSDWRDVPGWEPDKDHPDLEFGWDDVGIRGHVFVSDDNSTVVIGIKGTSGAGLPGGGSDETGPNDKTNDNLLFSCCCARVSYMWTTVCDCYDSTYTCSQDCLEKELQREDRYYRAVLDLYKNVTEMYPPDQYNYWLTGHSLGGALASLVGRTYGIPVVAYEAPGEMLPAQRLHLPSAPGLPESLENIWHIGNTADPIYMGVCNGASSSCNLAGYAMETACHTGKQCVYDVVNDLGWRVNMLNHRIHTVIDEILTVYNDTAPCYQQPPCRDCFNWKFISDDDDDDDEPWLPNPLRPKKPRPTHTQTHTRPLASTSTSSTETSSSSTAKPPQKCLERNWYGWCLRWGDDDEKSNVEAVMTAT</sequence>
<evidence type="ECO:0000256" key="17">
    <source>
        <dbReference type="ARBA" id="ARBA00023136"/>
    </source>
</evidence>
<evidence type="ECO:0000256" key="10">
    <source>
        <dbReference type="ARBA" id="ARBA00022753"/>
    </source>
</evidence>
<evidence type="ECO:0000256" key="1">
    <source>
        <dbReference type="ARBA" id="ARBA00001024"/>
    </source>
</evidence>
<dbReference type="EC" id="3.1.1.3" evidence="6"/>
<dbReference type="SUPFAM" id="SSF53474">
    <property type="entry name" value="alpha/beta-Hydrolases"/>
    <property type="match status" value="1"/>
</dbReference>
<evidence type="ECO:0000259" key="22">
    <source>
        <dbReference type="Pfam" id="PF01764"/>
    </source>
</evidence>
<evidence type="ECO:0000313" key="24">
    <source>
        <dbReference type="Proteomes" id="UP000449547"/>
    </source>
</evidence>
<dbReference type="GO" id="GO:0004620">
    <property type="term" value="F:phospholipase activity"/>
    <property type="evidence" value="ECO:0007669"/>
    <property type="project" value="TreeGrafter"/>
</dbReference>
<feature type="compositionally biased region" description="Low complexity" evidence="21">
    <location>
        <begin position="518"/>
        <end position="542"/>
    </location>
</feature>
<dbReference type="InterPro" id="IPR029058">
    <property type="entry name" value="AB_hydrolase_fold"/>
</dbReference>
<dbReference type="Gene3D" id="3.40.50.1820">
    <property type="entry name" value="alpha/beta hydrolase"/>
    <property type="match status" value="1"/>
</dbReference>
<feature type="region of interest" description="Disordered" evidence="21">
    <location>
        <begin position="500"/>
        <end position="547"/>
    </location>
</feature>
<protein>
    <recommendedName>
        <fullName evidence="7">Putative lipase ATG15</fullName>
        <ecNumber evidence="6">3.1.1.3</ecNumber>
    </recommendedName>
    <alternativeName>
        <fullName evidence="20">Autophagy-related protein 15</fullName>
    </alternativeName>
    <alternativeName>
        <fullName evidence="8">Putative lipase atg15</fullName>
    </alternativeName>
</protein>
<evidence type="ECO:0000256" key="12">
    <source>
        <dbReference type="ARBA" id="ARBA00022963"/>
    </source>
</evidence>
<keyword evidence="16" id="KW-0443">Lipid metabolism</keyword>
<dbReference type="PANTHER" id="PTHR47175">
    <property type="entry name" value="LIPASE ATG15-RELATED"/>
    <property type="match status" value="1"/>
</dbReference>
<evidence type="ECO:0000256" key="13">
    <source>
        <dbReference type="ARBA" id="ARBA00022968"/>
    </source>
</evidence>
<keyword evidence="24" id="KW-1185">Reference proteome</keyword>
<evidence type="ECO:0000256" key="15">
    <source>
        <dbReference type="ARBA" id="ARBA00023006"/>
    </source>
</evidence>
<evidence type="ECO:0000256" key="8">
    <source>
        <dbReference type="ARBA" id="ARBA00019241"/>
    </source>
</evidence>
<evidence type="ECO:0000256" key="7">
    <source>
        <dbReference type="ARBA" id="ARBA00018542"/>
    </source>
</evidence>
<dbReference type="InterPro" id="IPR050805">
    <property type="entry name" value="ATG15_Lipase"/>
</dbReference>
<dbReference type="PANTHER" id="PTHR47175:SF2">
    <property type="entry name" value="LIPASE ATG15-RELATED"/>
    <property type="match status" value="1"/>
</dbReference>
<name>A0A642UHA8_DIURU</name>
<evidence type="ECO:0000256" key="3">
    <source>
        <dbReference type="ARBA" id="ARBA00004343"/>
    </source>
</evidence>
<dbReference type="GeneID" id="54783127"/>
<organism evidence="23 24">
    <name type="scientific">Diutina rugosa</name>
    <name type="common">Yeast</name>
    <name type="synonym">Candida rugosa</name>
    <dbReference type="NCBI Taxonomy" id="5481"/>
    <lineage>
        <taxon>Eukaryota</taxon>
        <taxon>Fungi</taxon>
        <taxon>Dikarya</taxon>
        <taxon>Ascomycota</taxon>
        <taxon>Saccharomycotina</taxon>
        <taxon>Pichiomycetes</taxon>
        <taxon>Debaryomycetaceae</taxon>
        <taxon>Diutina</taxon>
    </lineage>
</organism>
<comment type="similarity">
    <text evidence="4">Belongs to the AB hydrolase superfamily. Lipase family.</text>
</comment>
<dbReference type="GO" id="GO:0032585">
    <property type="term" value="C:multivesicular body membrane"/>
    <property type="evidence" value="ECO:0007669"/>
    <property type="project" value="UniProtKB-SubCell"/>
</dbReference>
<proteinExistence type="inferred from homology"/>
<comment type="subcellular location">
    <subcellularLocation>
        <location evidence="3">Endosome</location>
        <location evidence="3">Multivesicular body membrane</location>
        <topology evidence="3">Single-pass type II membrane protein</topology>
    </subcellularLocation>
    <subcellularLocation>
        <location evidence="2">Prevacuolar compartment membrane</location>
        <topology evidence="2">Single-pass type II membrane protein</topology>
    </subcellularLocation>
</comment>
<dbReference type="GO" id="GO:0034727">
    <property type="term" value="P:piecemeal microautophagy of the nucleus"/>
    <property type="evidence" value="ECO:0007669"/>
    <property type="project" value="TreeGrafter"/>
</dbReference>
<dbReference type="GO" id="GO:0006660">
    <property type="term" value="P:phosphatidylserine catabolic process"/>
    <property type="evidence" value="ECO:0007669"/>
    <property type="project" value="TreeGrafter"/>
</dbReference>
<gene>
    <name evidence="23" type="ORF">DIURU_004476</name>
</gene>
<evidence type="ECO:0000256" key="11">
    <source>
        <dbReference type="ARBA" id="ARBA00022801"/>
    </source>
</evidence>
<dbReference type="AlphaFoldDB" id="A0A642UHA8"/>
<dbReference type="VEuPathDB" id="FungiDB:DIURU_004476"/>
<accession>A0A642UHA8</accession>
<keyword evidence="18" id="KW-0325">Glycoprotein</keyword>
<comment type="function">
    <text evidence="19">Lipase which is essential for lysis of subvacuolar cytoplasm to vacuole targeted bodies and intravacuolar autophagic bodies. Involved in the lysis of intravacuolar multivesicular body (MVB) vesicles. The intravacuolar membrane disintegration by ATG15 is critical to life span extension.</text>
</comment>
<dbReference type="GO" id="GO:0005775">
    <property type="term" value="C:vacuolar lumen"/>
    <property type="evidence" value="ECO:0007669"/>
    <property type="project" value="TreeGrafter"/>
</dbReference>
<dbReference type="CDD" id="cd00519">
    <property type="entry name" value="Lipase_3"/>
    <property type="match status" value="1"/>
</dbReference>
<evidence type="ECO:0000256" key="16">
    <source>
        <dbReference type="ARBA" id="ARBA00023098"/>
    </source>
</evidence>
<comment type="caution">
    <text evidence="23">The sequence shown here is derived from an EMBL/GenBank/DDBJ whole genome shotgun (WGS) entry which is preliminary data.</text>
</comment>
<evidence type="ECO:0000256" key="4">
    <source>
        <dbReference type="ARBA" id="ARBA00010701"/>
    </source>
</evidence>